<evidence type="ECO:0000256" key="1">
    <source>
        <dbReference type="ARBA" id="ARBA00001947"/>
    </source>
</evidence>
<dbReference type="Pfam" id="PF08240">
    <property type="entry name" value="ADH_N"/>
    <property type="match status" value="1"/>
</dbReference>
<accession>A0AAV8UYL1</accession>
<protein>
    <recommendedName>
        <fullName evidence="10">Alcohol dehydrogenase N-terminal domain-containing protein</fullName>
    </recommendedName>
</protein>
<dbReference type="SUPFAM" id="SSF50129">
    <property type="entry name" value="GroES-like"/>
    <property type="match status" value="1"/>
</dbReference>
<proteinExistence type="inferred from homology"/>
<keyword evidence="5" id="KW-0560">Oxidoreductase</keyword>
<dbReference type="PANTHER" id="PTHR43350:SF2">
    <property type="entry name" value="GROES-LIKE ZINC-BINDING ALCOHOL DEHYDROGENASE FAMILY PROTEIN"/>
    <property type="match status" value="1"/>
</dbReference>
<evidence type="ECO:0000313" key="8">
    <source>
        <dbReference type="EMBL" id="KAJ8907134.1"/>
    </source>
</evidence>
<evidence type="ECO:0000313" key="9">
    <source>
        <dbReference type="Proteomes" id="UP001157974"/>
    </source>
</evidence>
<evidence type="ECO:0000256" key="2">
    <source>
        <dbReference type="ARBA" id="ARBA00008072"/>
    </source>
</evidence>
<evidence type="ECO:0000259" key="6">
    <source>
        <dbReference type="Pfam" id="PF00107"/>
    </source>
</evidence>
<keyword evidence="9" id="KW-1185">Reference proteome</keyword>
<dbReference type="EMBL" id="JAMWBK010000003">
    <property type="protein sequence ID" value="KAJ8907134.1"/>
    <property type="molecule type" value="Genomic_DNA"/>
</dbReference>
<evidence type="ECO:0000256" key="3">
    <source>
        <dbReference type="ARBA" id="ARBA00022723"/>
    </source>
</evidence>
<dbReference type="GO" id="GO:0046872">
    <property type="term" value="F:metal ion binding"/>
    <property type="evidence" value="ECO:0007669"/>
    <property type="project" value="UniProtKB-KW"/>
</dbReference>
<evidence type="ECO:0000259" key="7">
    <source>
        <dbReference type="Pfam" id="PF08240"/>
    </source>
</evidence>
<feature type="domain" description="Alcohol dehydrogenase-like N-terminal" evidence="7">
    <location>
        <begin position="24"/>
        <end position="136"/>
    </location>
</feature>
<dbReference type="GO" id="GO:0016491">
    <property type="term" value="F:oxidoreductase activity"/>
    <property type="evidence" value="ECO:0007669"/>
    <property type="project" value="UniProtKB-KW"/>
</dbReference>
<feature type="domain" description="Alcohol dehydrogenase-like C-terminal" evidence="6">
    <location>
        <begin position="175"/>
        <end position="283"/>
    </location>
</feature>
<organism evidence="8 9">
    <name type="scientific">Rhodosorus marinus</name>
    <dbReference type="NCBI Taxonomy" id="101924"/>
    <lineage>
        <taxon>Eukaryota</taxon>
        <taxon>Rhodophyta</taxon>
        <taxon>Stylonematophyceae</taxon>
        <taxon>Stylonematales</taxon>
        <taxon>Stylonemataceae</taxon>
        <taxon>Rhodosorus</taxon>
    </lineage>
</organism>
<dbReference type="SUPFAM" id="SSF51735">
    <property type="entry name" value="NAD(P)-binding Rossmann-fold domains"/>
    <property type="match status" value="1"/>
</dbReference>
<dbReference type="AlphaFoldDB" id="A0AAV8UYL1"/>
<dbReference type="InterPro" id="IPR013149">
    <property type="entry name" value="ADH-like_C"/>
</dbReference>
<dbReference type="InterPro" id="IPR036291">
    <property type="entry name" value="NAD(P)-bd_dom_sf"/>
</dbReference>
<keyword evidence="3" id="KW-0479">Metal-binding</keyword>
<evidence type="ECO:0000256" key="5">
    <source>
        <dbReference type="ARBA" id="ARBA00023002"/>
    </source>
</evidence>
<dbReference type="Pfam" id="PF00107">
    <property type="entry name" value="ADH_zinc_N"/>
    <property type="match status" value="1"/>
</dbReference>
<name>A0AAV8UYL1_9RHOD</name>
<comment type="caution">
    <text evidence="8">The sequence shown here is derived from an EMBL/GenBank/DDBJ whole genome shotgun (WGS) entry which is preliminary data.</text>
</comment>
<comment type="cofactor">
    <cofactor evidence="1">
        <name>Zn(2+)</name>
        <dbReference type="ChEBI" id="CHEBI:29105"/>
    </cofactor>
</comment>
<dbReference type="InterPro" id="IPR013154">
    <property type="entry name" value="ADH-like_N"/>
</dbReference>
<dbReference type="Gene3D" id="3.90.180.10">
    <property type="entry name" value="Medium-chain alcohol dehydrogenases, catalytic domain"/>
    <property type="match status" value="1"/>
</dbReference>
<gene>
    <name evidence="8" type="ORF">NDN08_003616</name>
</gene>
<evidence type="ECO:0000256" key="4">
    <source>
        <dbReference type="ARBA" id="ARBA00022833"/>
    </source>
</evidence>
<sequence length="334" mass="36206">MIAVTCSPAGPKLDLNYSMPTPAPGEALLRVLLAGICSTDVEVAFRKYKGGFTGVLGHEFVGRIDVLNLKRKKDCGFSIGDRVVSEINIVPSFSKSTNYHQRAQDPDRSVLGLIKRDGVFAEYVCVPIENLHKVPDNIPPEVAVFTEPLAAACQILEQVHIKPTDRLAVLGIGKLGVLICFVLKACGKDVTAISKKGSHFDVLELRDIPTRKVSEAMADMKESFDLVVECTGNAEGFNNALELVKPYGTIVLKTTMAGMTQTNLTAVVVKELTLVGSRCGPFDAALRMLSTRQVVLDDIKKDIYDITAFPSAISRALMAETLKVILRITPTSSN</sequence>
<keyword evidence="4" id="KW-0862">Zinc</keyword>
<dbReference type="Gene3D" id="3.40.50.720">
    <property type="entry name" value="NAD(P)-binding Rossmann-like Domain"/>
    <property type="match status" value="1"/>
</dbReference>
<dbReference type="PANTHER" id="PTHR43350">
    <property type="entry name" value="NAD-DEPENDENT ALCOHOL DEHYDROGENASE"/>
    <property type="match status" value="1"/>
</dbReference>
<dbReference type="Proteomes" id="UP001157974">
    <property type="component" value="Unassembled WGS sequence"/>
</dbReference>
<reference evidence="8 9" key="1">
    <citation type="journal article" date="2023" name="Nat. Commun.">
        <title>Origin of minicircular mitochondrial genomes in red algae.</title>
        <authorList>
            <person name="Lee Y."/>
            <person name="Cho C.H."/>
            <person name="Lee Y.M."/>
            <person name="Park S.I."/>
            <person name="Yang J.H."/>
            <person name="West J.A."/>
            <person name="Bhattacharya D."/>
            <person name="Yoon H.S."/>
        </authorList>
    </citation>
    <scope>NUCLEOTIDE SEQUENCE [LARGE SCALE GENOMIC DNA]</scope>
    <source>
        <strain evidence="8 9">CCMP1338</strain>
        <tissue evidence="8">Whole cell</tissue>
    </source>
</reference>
<comment type="similarity">
    <text evidence="2">Belongs to the zinc-containing alcohol dehydrogenase family.</text>
</comment>
<evidence type="ECO:0008006" key="10">
    <source>
        <dbReference type="Google" id="ProtNLM"/>
    </source>
</evidence>
<dbReference type="InterPro" id="IPR011032">
    <property type="entry name" value="GroES-like_sf"/>
</dbReference>